<accession>A0AAN6U5T8</accession>
<dbReference type="AlphaFoldDB" id="A0AAN6U5T8"/>
<dbReference type="Proteomes" id="UP001302602">
    <property type="component" value="Unassembled WGS sequence"/>
</dbReference>
<dbReference type="GeneID" id="87823503"/>
<protein>
    <submittedName>
        <fullName evidence="1">Uncharacterized protein</fullName>
    </submittedName>
</protein>
<evidence type="ECO:0000313" key="1">
    <source>
        <dbReference type="EMBL" id="KAK4126520.1"/>
    </source>
</evidence>
<reference evidence="1" key="1">
    <citation type="journal article" date="2023" name="Mol. Phylogenet. Evol.">
        <title>Genome-scale phylogeny and comparative genomics of the fungal order Sordariales.</title>
        <authorList>
            <person name="Hensen N."/>
            <person name="Bonometti L."/>
            <person name="Westerberg I."/>
            <person name="Brannstrom I.O."/>
            <person name="Guillou S."/>
            <person name="Cros-Aarteil S."/>
            <person name="Calhoun S."/>
            <person name="Haridas S."/>
            <person name="Kuo A."/>
            <person name="Mondo S."/>
            <person name="Pangilinan J."/>
            <person name="Riley R."/>
            <person name="LaButti K."/>
            <person name="Andreopoulos B."/>
            <person name="Lipzen A."/>
            <person name="Chen C."/>
            <person name="Yan M."/>
            <person name="Daum C."/>
            <person name="Ng V."/>
            <person name="Clum A."/>
            <person name="Steindorff A."/>
            <person name="Ohm R.A."/>
            <person name="Martin F."/>
            <person name="Silar P."/>
            <person name="Natvig D.O."/>
            <person name="Lalanne C."/>
            <person name="Gautier V."/>
            <person name="Ament-Velasquez S.L."/>
            <person name="Kruys A."/>
            <person name="Hutchinson M.I."/>
            <person name="Powell A.J."/>
            <person name="Barry K."/>
            <person name="Miller A.N."/>
            <person name="Grigoriev I.V."/>
            <person name="Debuchy R."/>
            <person name="Gladieux P."/>
            <person name="Hiltunen Thoren M."/>
            <person name="Johannesson H."/>
        </authorList>
    </citation>
    <scope>NUCLEOTIDE SEQUENCE</scope>
    <source>
        <strain evidence="1">CBS 731.68</strain>
    </source>
</reference>
<dbReference type="EMBL" id="MU853225">
    <property type="protein sequence ID" value="KAK4126520.1"/>
    <property type="molecule type" value="Genomic_DNA"/>
</dbReference>
<comment type="caution">
    <text evidence="1">The sequence shown here is derived from an EMBL/GenBank/DDBJ whole genome shotgun (WGS) entry which is preliminary data.</text>
</comment>
<proteinExistence type="predicted"/>
<name>A0AAN6U5T8_9PEZI</name>
<dbReference type="RefSeq" id="XP_062650291.1">
    <property type="nucleotide sequence ID" value="XM_062786735.1"/>
</dbReference>
<reference evidence="1" key="2">
    <citation type="submission" date="2023-05" db="EMBL/GenBank/DDBJ databases">
        <authorList>
            <consortium name="Lawrence Berkeley National Laboratory"/>
            <person name="Steindorff A."/>
            <person name="Hensen N."/>
            <person name="Bonometti L."/>
            <person name="Westerberg I."/>
            <person name="Brannstrom I.O."/>
            <person name="Guillou S."/>
            <person name="Cros-Aarteil S."/>
            <person name="Calhoun S."/>
            <person name="Haridas S."/>
            <person name="Kuo A."/>
            <person name="Mondo S."/>
            <person name="Pangilinan J."/>
            <person name="Riley R."/>
            <person name="Labutti K."/>
            <person name="Andreopoulos B."/>
            <person name="Lipzen A."/>
            <person name="Chen C."/>
            <person name="Yanf M."/>
            <person name="Daum C."/>
            <person name="Ng V."/>
            <person name="Clum A."/>
            <person name="Ohm R."/>
            <person name="Martin F."/>
            <person name="Silar P."/>
            <person name="Natvig D."/>
            <person name="Lalanne C."/>
            <person name="Gautier V."/>
            <person name="Ament-Velasquez S.L."/>
            <person name="Kruys A."/>
            <person name="Hutchinson M.I."/>
            <person name="Powell A.J."/>
            <person name="Barry K."/>
            <person name="Miller A.N."/>
            <person name="Grigoriev I.V."/>
            <person name="Debuchy R."/>
            <person name="Gladieux P."/>
            <person name="Thoren M.H."/>
            <person name="Johannesson H."/>
        </authorList>
    </citation>
    <scope>NUCLEOTIDE SEQUENCE</scope>
    <source>
        <strain evidence="1">CBS 731.68</strain>
    </source>
</reference>
<organism evidence="1 2">
    <name type="scientific">Parathielavia appendiculata</name>
    <dbReference type="NCBI Taxonomy" id="2587402"/>
    <lineage>
        <taxon>Eukaryota</taxon>
        <taxon>Fungi</taxon>
        <taxon>Dikarya</taxon>
        <taxon>Ascomycota</taxon>
        <taxon>Pezizomycotina</taxon>
        <taxon>Sordariomycetes</taxon>
        <taxon>Sordariomycetidae</taxon>
        <taxon>Sordariales</taxon>
        <taxon>Chaetomiaceae</taxon>
        <taxon>Parathielavia</taxon>
    </lineage>
</organism>
<sequence>MAGKKRSVIDWVEEAIVLGLLLATSHCISGAVLIEIATVPAVPRVAEDDRRVSFPHKGEGIVELQPSVEGFLGSSEIPHECKGGFEMHQKWQLDQIILNLTIRVSPCCRCASGQSLGSELVSYHR</sequence>
<keyword evidence="2" id="KW-1185">Reference proteome</keyword>
<evidence type="ECO:0000313" key="2">
    <source>
        <dbReference type="Proteomes" id="UP001302602"/>
    </source>
</evidence>
<gene>
    <name evidence="1" type="ORF">N657DRAFT_310895</name>
</gene>